<dbReference type="RefSeq" id="WP_097193582.1">
    <property type="nucleotide sequence ID" value="NZ_OBQI01000001.1"/>
</dbReference>
<dbReference type="EMBL" id="OBQI01000001">
    <property type="protein sequence ID" value="SOC47216.1"/>
    <property type="molecule type" value="Genomic_DNA"/>
</dbReference>
<protein>
    <submittedName>
        <fullName evidence="2">Uncharacterized protein</fullName>
    </submittedName>
</protein>
<name>A0A285V2I0_9ACTN</name>
<evidence type="ECO:0000313" key="2">
    <source>
        <dbReference type="EMBL" id="SOC47216.1"/>
    </source>
</evidence>
<feature type="region of interest" description="Disordered" evidence="1">
    <location>
        <begin position="118"/>
        <end position="138"/>
    </location>
</feature>
<dbReference type="OrthoDB" id="5422561at2"/>
<reference evidence="3" key="1">
    <citation type="submission" date="2017-08" db="EMBL/GenBank/DDBJ databases">
        <authorList>
            <person name="Varghese N."/>
            <person name="Submissions S."/>
        </authorList>
    </citation>
    <scope>NUCLEOTIDE SEQUENCE [LARGE SCALE GENOMIC DNA]</scope>
    <source>
        <strain evidence="3">DSM 4725</strain>
    </source>
</reference>
<organism evidence="2 3">
    <name type="scientific">Blastococcus aggregatus</name>
    <dbReference type="NCBI Taxonomy" id="38502"/>
    <lineage>
        <taxon>Bacteria</taxon>
        <taxon>Bacillati</taxon>
        <taxon>Actinomycetota</taxon>
        <taxon>Actinomycetes</taxon>
        <taxon>Geodermatophilales</taxon>
        <taxon>Geodermatophilaceae</taxon>
        <taxon>Blastococcus</taxon>
    </lineage>
</organism>
<dbReference type="AlphaFoldDB" id="A0A285V2I0"/>
<feature type="compositionally biased region" description="Low complexity" evidence="1">
    <location>
        <begin position="128"/>
        <end position="138"/>
    </location>
</feature>
<accession>A0A285V2I0</accession>
<keyword evidence="3" id="KW-1185">Reference proteome</keyword>
<evidence type="ECO:0000256" key="1">
    <source>
        <dbReference type="SAM" id="MobiDB-lite"/>
    </source>
</evidence>
<gene>
    <name evidence="2" type="ORF">SAMN05660748_0692</name>
</gene>
<evidence type="ECO:0000313" key="3">
    <source>
        <dbReference type="Proteomes" id="UP000219435"/>
    </source>
</evidence>
<sequence>MVDIRCDVQQGDERGYVWTLLDEAHDPSVIVPGAIVITGNEEEPVFAQVIDIVGYGATRRVHLHIAPGTPDLYLRAAARAHLIATDPLDASISEAARTIRFGEVLAARGVTTVALDEHGKLRRYPPNGTTSGTTSPLQ</sequence>
<dbReference type="Proteomes" id="UP000219435">
    <property type="component" value="Unassembled WGS sequence"/>
</dbReference>
<proteinExistence type="predicted"/>